<comment type="similarity">
    <text evidence="1">Belongs to the ROK (NagC/XylR) family.</text>
</comment>
<feature type="domain" description="HTH marR-type" evidence="2">
    <location>
        <begin position="21"/>
        <end position="63"/>
    </location>
</feature>
<keyword evidence="4" id="KW-1185">Reference proteome</keyword>
<dbReference type="Pfam" id="PF12802">
    <property type="entry name" value="MarR_2"/>
    <property type="match status" value="1"/>
</dbReference>
<dbReference type="Proteomes" id="UP001257948">
    <property type="component" value="Unassembled WGS sequence"/>
</dbReference>
<evidence type="ECO:0000256" key="1">
    <source>
        <dbReference type="ARBA" id="ARBA00006479"/>
    </source>
</evidence>
<evidence type="ECO:0000259" key="2">
    <source>
        <dbReference type="Pfam" id="PF12802"/>
    </source>
</evidence>
<dbReference type="InterPro" id="IPR000835">
    <property type="entry name" value="HTH_MarR-typ"/>
</dbReference>
<name>A0ABU3M757_9ACTN</name>
<dbReference type="RefSeq" id="WP_314207467.1">
    <property type="nucleotide sequence ID" value="NZ_JAVTLL010000046.1"/>
</dbReference>
<evidence type="ECO:0000313" key="3">
    <source>
        <dbReference type="EMBL" id="MDT7847270.1"/>
    </source>
</evidence>
<gene>
    <name evidence="3" type="ORF">RQC66_41780</name>
</gene>
<proteinExistence type="inferred from homology"/>
<reference evidence="4" key="1">
    <citation type="submission" date="2023-07" db="EMBL/GenBank/DDBJ databases">
        <title>Draft genome sequence of the endophytic actinobacterium Streptomyces justiciae WPN32, a potential antibiotic producer.</title>
        <authorList>
            <person name="Yasawong M."/>
            <person name="Pana W."/>
            <person name="Ganta P."/>
            <person name="Santapan N."/>
            <person name="Songngamsuk T."/>
            <person name="Phatcharaharikarn M."/>
            <person name="Kerdtoob S."/>
            <person name="Nantapong N."/>
        </authorList>
    </citation>
    <scope>NUCLEOTIDE SEQUENCE [LARGE SCALE GENOMIC DNA]</scope>
    <source>
        <strain evidence="4">WPN32</strain>
    </source>
</reference>
<evidence type="ECO:0000313" key="4">
    <source>
        <dbReference type="Proteomes" id="UP001257948"/>
    </source>
</evidence>
<dbReference type="SUPFAM" id="SSF46785">
    <property type="entry name" value="Winged helix' DNA-binding domain"/>
    <property type="match status" value="1"/>
</dbReference>
<sequence length="406" mass="41307">MSSSTDSPADATAVRRGNLSLVLRQVAARGPCARTEIAAVTGLAHATVTALVADLMARGLIREDGAAATGGRGRPRRRLRLVPERVRTVAVHATWEGVEVVTADLSGELVDVGYVPQRGPFGPRDLWADAIAAAVKPALEPGAGRHLGSLVIAVAGPVTRGPARPDPPRLGASAATLEAMVAERLPGVECPVVVANDADMAAVAEYHALLEGRAEPPDSIAYIKSDAGVAGGLVIDGRIHRGSHGLAGSFGHLPVSLDGPRCGCGGRGCLNSYLSTGAVFEAAGLDGLAADQGKNAALAELDLRLRGGEPDALTALDRAGHALGAAIQAVAAATDVDEFVLGGHLAAWAPWLTPGVDIRLGPRRAAFPAVPLRVTPGVLGLRATLHGAVRTGHERVLADPGSVPPG</sequence>
<dbReference type="InterPro" id="IPR000600">
    <property type="entry name" value="ROK"/>
</dbReference>
<dbReference type="InterPro" id="IPR043129">
    <property type="entry name" value="ATPase_NBD"/>
</dbReference>
<dbReference type="Pfam" id="PF00480">
    <property type="entry name" value="ROK"/>
    <property type="match status" value="1"/>
</dbReference>
<dbReference type="Gene3D" id="3.30.420.40">
    <property type="match status" value="2"/>
</dbReference>
<accession>A0ABU3M757</accession>
<protein>
    <submittedName>
        <fullName evidence="3">ROK family transcriptional regulator</fullName>
    </submittedName>
</protein>
<dbReference type="PANTHER" id="PTHR18964:SF149">
    <property type="entry name" value="BIFUNCTIONAL UDP-N-ACETYLGLUCOSAMINE 2-EPIMERASE_N-ACETYLMANNOSAMINE KINASE"/>
    <property type="match status" value="1"/>
</dbReference>
<dbReference type="InterPro" id="IPR036388">
    <property type="entry name" value="WH-like_DNA-bd_sf"/>
</dbReference>
<dbReference type="SUPFAM" id="SSF53067">
    <property type="entry name" value="Actin-like ATPase domain"/>
    <property type="match status" value="1"/>
</dbReference>
<comment type="caution">
    <text evidence="3">The sequence shown here is derived from an EMBL/GenBank/DDBJ whole genome shotgun (WGS) entry which is preliminary data.</text>
</comment>
<dbReference type="InterPro" id="IPR036390">
    <property type="entry name" value="WH_DNA-bd_sf"/>
</dbReference>
<dbReference type="Gene3D" id="1.10.10.10">
    <property type="entry name" value="Winged helix-like DNA-binding domain superfamily/Winged helix DNA-binding domain"/>
    <property type="match status" value="1"/>
</dbReference>
<dbReference type="PANTHER" id="PTHR18964">
    <property type="entry name" value="ROK (REPRESSOR, ORF, KINASE) FAMILY"/>
    <property type="match status" value="1"/>
</dbReference>
<organism evidence="3 4">
    <name type="scientific">Streptomyces justiciae</name>
    <dbReference type="NCBI Taxonomy" id="2780140"/>
    <lineage>
        <taxon>Bacteria</taxon>
        <taxon>Bacillati</taxon>
        <taxon>Actinomycetota</taxon>
        <taxon>Actinomycetes</taxon>
        <taxon>Kitasatosporales</taxon>
        <taxon>Streptomycetaceae</taxon>
        <taxon>Streptomyces</taxon>
    </lineage>
</organism>
<dbReference type="EMBL" id="JAVTLL010000046">
    <property type="protein sequence ID" value="MDT7847270.1"/>
    <property type="molecule type" value="Genomic_DNA"/>
</dbReference>